<sequence length="92" mass="9642">MSAANGGVRLDPSPSSSNAVLTDLTPRQQACLELAAEGLTSAAIAERLGVSPRTVDEHLTSACEALGVRTRIQAVARLAQGERRGEARSFRP</sequence>
<dbReference type="InterPro" id="IPR000792">
    <property type="entry name" value="Tscrpt_reg_LuxR_C"/>
</dbReference>
<feature type="domain" description="HTH luxR-type" evidence="5">
    <location>
        <begin position="17"/>
        <end position="82"/>
    </location>
</feature>
<protein>
    <submittedName>
        <fullName evidence="6">Helix-turn-helix transcriptional regulator</fullName>
    </submittedName>
</protein>
<dbReference type="RefSeq" id="WP_376836672.1">
    <property type="nucleotide sequence ID" value="NZ_JBHLSW010000007.1"/>
</dbReference>
<keyword evidence="3" id="KW-0804">Transcription</keyword>
<proteinExistence type="predicted"/>
<evidence type="ECO:0000313" key="7">
    <source>
        <dbReference type="Proteomes" id="UP001589906"/>
    </source>
</evidence>
<feature type="region of interest" description="Disordered" evidence="4">
    <location>
        <begin position="1"/>
        <end position="21"/>
    </location>
</feature>
<evidence type="ECO:0000256" key="2">
    <source>
        <dbReference type="ARBA" id="ARBA00023125"/>
    </source>
</evidence>
<evidence type="ECO:0000259" key="5">
    <source>
        <dbReference type="PROSITE" id="PS50043"/>
    </source>
</evidence>
<keyword evidence="7" id="KW-1185">Reference proteome</keyword>
<dbReference type="CDD" id="cd06170">
    <property type="entry name" value="LuxR_C_like"/>
    <property type="match status" value="1"/>
</dbReference>
<organism evidence="6 7">
    <name type="scientific">Brevundimonas balnearis</name>
    <dbReference type="NCBI Taxonomy" id="1572858"/>
    <lineage>
        <taxon>Bacteria</taxon>
        <taxon>Pseudomonadati</taxon>
        <taxon>Pseudomonadota</taxon>
        <taxon>Alphaproteobacteria</taxon>
        <taxon>Caulobacterales</taxon>
        <taxon>Caulobacteraceae</taxon>
        <taxon>Brevundimonas</taxon>
    </lineage>
</organism>
<accession>A0ABV6R4T9</accession>
<dbReference type="Pfam" id="PF00196">
    <property type="entry name" value="GerE"/>
    <property type="match status" value="1"/>
</dbReference>
<dbReference type="PANTHER" id="PTHR44688:SF16">
    <property type="entry name" value="DNA-BINDING TRANSCRIPTIONAL ACTIVATOR DEVR_DOSR"/>
    <property type="match status" value="1"/>
</dbReference>
<evidence type="ECO:0000256" key="3">
    <source>
        <dbReference type="ARBA" id="ARBA00023163"/>
    </source>
</evidence>
<keyword evidence="2" id="KW-0238">DNA-binding</keyword>
<dbReference type="Gene3D" id="1.10.10.10">
    <property type="entry name" value="Winged helix-like DNA-binding domain superfamily/Winged helix DNA-binding domain"/>
    <property type="match status" value="1"/>
</dbReference>
<dbReference type="InterPro" id="IPR036388">
    <property type="entry name" value="WH-like_DNA-bd_sf"/>
</dbReference>
<name>A0ABV6R4T9_9CAUL</name>
<evidence type="ECO:0000256" key="4">
    <source>
        <dbReference type="SAM" id="MobiDB-lite"/>
    </source>
</evidence>
<dbReference type="InterPro" id="IPR016032">
    <property type="entry name" value="Sig_transdc_resp-reg_C-effctor"/>
</dbReference>
<reference evidence="6 7" key="1">
    <citation type="submission" date="2024-09" db="EMBL/GenBank/DDBJ databases">
        <authorList>
            <person name="Sun Q."/>
            <person name="Mori K."/>
        </authorList>
    </citation>
    <scope>NUCLEOTIDE SEQUENCE [LARGE SCALE GENOMIC DNA]</scope>
    <source>
        <strain evidence="6 7">NCAIM B.02621</strain>
    </source>
</reference>
<dbReference type="PANTHER" id="PTHR44688">
    <property type="entry name" value="DNA-BINDING TRANSCRIPTIONAL ACTIVATOR DEVR_DOSR"/>
    <property type="match status" value="1"/>
</dbReference>
<evidence type="ECO:0000256" key="1">
    <source>
        <dbReference type="ARBA" id="ARBA00023015"/>
    </source>
</evidence>
<dbReference type="EMBL" id="JBHLSW010000007">
    <property type="protein sequence ID" value="MFC0634640.1"/>
    <property type="molecule type" value="Genomic_DNA"/>
</dbReference>
<dbReference type="SMART" id="SM00421">
    <property type="entry name" value="HTH_LUXR"/>
    <property type="match status" value="1"/>
</dbReference>
<dbReference type="SUPFAM" id="SSF46894">
    <property type="entry name" value="C-terminal effector domain of the bipartite response regulators"/>
    <property type="match status" value="1"/>
</dbReference>
<comment type="caution">
    <text evidence="6">The sequence shown here is derived from an EMBL/GenBank/DDBJ whole genome shotgun (WGS) entry which is preliminary data.</text>
</comment>
<keyword evidence="1" id="KW-0805">Transcription regulation</keyword>
<gene>
    <name evidence="6" type="ORF">ACFFGE_12230</name>
</gene>
<dbReference type="Proteomes" id="UP001589906">
    <property type="component" value="Unassembled WGS sequence"/>
</dbReference>
<dbReference type="PRINTS" id="PR00038">
    <property type="entry name" value="HTHLUXR"/>
</dbReference>
<evidence type="ECO:0000313" key="6">
    <source>
        <dbReference type="EMBL" id="MFC0634640.1"/>
    </source>
</evidence>
<dbReference type="PROSITE" id="PS50043">
    <property type="entry name" value="HTH_LUXR_2"/>
    <property type="match status" value="1"/>
</dbReference>